<dbReference type="RefSeq" id="WP_088383673.1">
    <property type="nucleotide sequence ID" value="NZ_NIOF01000002.1"/>
</dbReference>
<dbReference type="Proteomes" id="UP000197468">
    <property type="component" value="Unassembled WGS sequence"/>
</dbReference>
<dbReference type="AlphaFoldDB" id="A0A246JH46"/>
<dbReference type="OrthoDB" id="5295943at2"/>
<sequence length="172" mass="18099">MLVLNLACEAGHGFEGWFASSTDFESQQQRGLLSCPLCNSVQVRRMPSAPRLNLSAAAEPVAPAVAAAPASGARPSSAPRASKGSGPPSGEGVPALAIELQRQVMQAVRTMMANTEDVGDRFATEARRIHYGETEQRGIRGQATPDEARELADEGIAIVALPIPDALKDPLQ</sequence>
<dbReference type="Pfam" id="PF06676">
    <property type="entry name" value="DUF1178"/>
    <property type="match status" value="1"/>
</dbReference>
<feature type="region of interest" description="Disordered" evidence="1">
    <location>
        <begin position="68"/>
        <end position="93"/>
    </location>
</feature>
<dbReference type="PIRSF" id="PIRSF032131">
    <property type="entry name" value="UCP032131"/>
    <property type="match status" value="1"/>
</dbReference>
<gene>
    <name evidence="2" type="ORF">CDN99_06075</name>
</gene>
<evidence type="ECO:0000313" key="2">
    <source>
        <dbReference type="EMBL" id="OWQ91931.1"/>
    </source>
</evidence>
<accession>A0A246JH46</accession>
<proteinExistence type="predicted"/>
<reference evidence="2 3" key="1">
    <citation type="journal article" date="2008" name="Int. J. Syst. Evol. Microbiol.">
        <title>Description of Roseateles aquatilis sp. nov. and Roseateles terrae sp. nov., in the class Betaproteobacteria, and emended description of the genus Roseateles.</title>
        <authorList>
            <person name="Gomila M."/>
            <person name="Bowien B."/>
            <person name="Falsen E."/>
            <person name="Moore E.R."/>
            <person name="Lalucat J."/>
        </authorList>
    </citation>
    <scope>NUCLEOTIDE SEQUENCE [LARGE SCALE GENOMIC DNA]</scope>
    <source>
        <strain evidence="2 3">CCUG 48205</strain>
    </source>
</reference>
<evidence type="ECO:0008006" key="4">
    <source>
        <dbReference type="Google" id="ProtNLM"/>
    </source>
</evidence>
<evidence type="ECO:0000313" key="3">
    <source>
        <dbReference type="Proteomes" id="UP000197468"/>
    </source>
</evidence>
<organism evidence="2 3">
    <name type="scientific">Roseateles aquatilis</name>
    <dbReference type="NCBI Taxonomy" id="431061"/>
    <lineage>
        <taxon>Bacteria</taxon>
        <taxon>Pseudomonadati</taxon>
        <taxon>Pseudomonadota</taxon>
        <taxon>Betaproteobacteria</taxon>
        <taxon>Burkholderiales</taxon>
        <taxon>Sphaerotilaceae</taxon>
        <taxon>Roseateles</taxon>
    </lineage>
</organism>
<evidence type="ECO:0000256" key="1">
    <source>
        <dbReference type="SAM" id="MobiDB-lite"/>
    </source>
</evidence>
<dbReference type="InterPro" id="IPR009562">
    <property type="entry name" value="DUF1178"/>
</dbReference>
<name>A0A246JH46_9BURK</name>
<feature type="compositionally biased region" description="Low complexity" evidence="1">
    <location>
        <begin position="68"/>
        <end position="90"/>
    </location>
</feature>
<protein>
    <recommendedName>
        <fullName evidence="4">DUF1178 domain-containing protein</fullName>
    </recommendedName>
</protein>
<keyword evidence="3" id="KW-1185">Reference proteome</keyword>
<dbReference type="EMBL" id="NIOF01000002">
    <property type="protein sequence ID" value="OWQ91931.1"/>
    <property type="molecule type" value="Genomic_DNA"/>
</dbReference>
<comment type="caution">
    <text evidence="2">The sequence shown here is derived from an EMBL/GenBank/DDBJ whole genome shotgun (WGS) entry which is preliminary data.</text>
</comment>